<protein>
    <submittedName>
        <fullName evidence="2">Voltage-dependent calcium channel subunit alpha-2/delta-2-like</fullName>
    </submittedName>
</protein>
<proteinExistence type="predicted"/>
<comment type="caution">
    <text evidence="2">The sequence shown here is derived from an EMBL/GenBank/DDBJ whole genome shotgun (WGS) entry which is preliminary data.</text>
</comment>
<accession>A0AAV4JLP0</accession>
<reference evidence="2 3" key="1">
    <citation type="journal article" date="2021" name="Elife">
        <title>Chloroplast acquisition without the gene transfer in kleptoplastic sea slugs, Plakobranchus ocellatus.</title>
        <authorList>
            <person name="Maeda T."/>
            <person name="Takahashi S."/>
            <person name="Yoshida T."/>
            <person name="Shimamura S."/>
            <person name="Takaki Y."/>
            <person name="Nagai Y."/>
            <person name="Toyoda A."/>
            <person name="Suzuki Y."/>
            <person name="Arimoto A."/>
            <person name="Ishii H."/>
            <person name="Satoh N."/>
            <person name="Nishiyama T."/>
            <person name="Hasebe M."/>
            <person name="Maruyama T."/>
            <person name="Minagawa J."/>
            <person name="Obokata J."/>
            <person name="Shigenobu S."/>
        </authorList>
    </citation>
    <scope>NUCLEOTIDE SEQUENCE [LARGE SCALE GENOMIC DNA]</scope>
</reference>
<dbReference type="EMBL" id="BMAT01013898">
    <property type="protein sequence ID" value="GFS22462.1"/>
    <property type="molecule type" value="Genomic_DNA"/>
</dbReference>
<keyword evidence="1" id="KW-0812">Transmembrane</keyword>
<keyword evidence="1" id="KW-0472">Membrane</keyword>
<feature type="transmembrane region" description="Helical" evidence="1">
    <location>
        <begin position="96"/>
        <end position="122"/>
    </location>
</feature>
<evidence type="ECO:0000256" key="1">
    <source>
        <dbReference type="SAM" id="Phobius"/>
    </source>
</evidence>
<keyword evidence="3" id="KW-1185">Reference proteome</keyword>
<name>A0AAV4JLP0_9GAST</name>
<evidence type="ECO:0000313" key="2">
    <source>
        <dbReference type="EMBL" id="GFS22462.1"/>
    </source>
</evidence>
<keyword evidence="1" id="KW-1133">Transmembrane helix</keyword>
<gene>
    <name evidence="2" type="ORF">ElyMa_006951800</name>
</gene>
<dbReference type="AlphaFoldDB" id="A0AAV4JLP0"/>
<evidence type="ECO:0000313" key="3">
    <source>
        <dbReference type="Proteomes" id="UP000762676"/>
    </source>
</evidence>
<organism evidence="2 3">
    <name type="scientific">Elysia marginata</name>
    <dbReference type="NCBI Taxonomy" id="1093978"/>
    <lineage>
        <taxon>Eukaryota</taxon>
        <taxon>Metazoa</taxon>
        <taxon>Spiralia</taxon>
        <taxon>Lophotrochozoa</taxon>
        <taxon>Mollusca</taxon>
        <taxon>Gastropoda</taxon>
        <taxon>Heterobranchia</taxon>
        <taxon>Euthyneura</taxon>
        <taxon>Panpulmonata</taxon>
        <taxon>Sacoglossa</taxon>
        <taxon>Placobranchoidea</taxon>
        <taxon>Plakobranchidae</taxon>
        <taxon>Elysia</taxon>
    </lineage>
</organism>
<sequence>PSKMITGNVSGPCMSGFYYVKALPKTNLYLLVIEDWMVMKQSLFYNFNCNITRSVVNSGAYLIINGTCAHKDTSKSTLRDMGKCPRLSDVPLKCGFNLAVALNLNTSHCISVVLVYILLVIFNQILF</sequence>
<dbReference type="Proteomes" id="UP000762676">
    <property type="component" value="Unassembled WGS sequence"/>
</dbReference>
<feature type="non-terminal residue" evidence="2">
    <location>
        <position position="1"/>
    </location>
</feature>